<dbReference type="Pfam" id="PF04117">
    <property type="entry name" value="Mpv17_PMP22"/>
    <property type="match status" value="1"/>
</dbReference>
<dbReference type="Proteomes" id="UP001152747">
    <property type="component" value="Unassembled WGS sequence"/>
</dbReference>
<feature type="transmembrane region" description="Helical" evidence="7">
    <location>
        <begin position="124"/>
        <end position="145"/>
    </location>
</feature>
<keyword evidence="5 7" id="KW-0472">Membrane</keyword>
<dbReference type="PANTHER" id="PTHR11266:SF17">
    <property type="entry name" value="PROTEIN MPV17"/>
    <property type="match status" value="1"/>
</dbReference>
<evidence type="ECO:0000256" key="5">
    <source>
        <dbReference type="ARBA" id="ARBA00023136"/>
    </source>
</evidence>
<organism evidence="8 9">
    <name type="scientific">Caenorhabditis angaria</name>
    <dbReference type="NCBI Taxonomy" id="860376"/>
    <lineage>
        <taxon>Eukaryota</taxon>
        <taxon>Metazoa</taxon>
        <taxon>Ecdysozoa</taxon>
        <taxon>Nematoda</taxon>
        <taxon>Chromadorea</taxon>
        <taxon>Rhabditida</taxon>
        <taxon>Rhabditina</taxon>
        <taxon>Rhabditomorpha</taxon>
        <taxon>Rhabditoidea</taxon>
        <taxon>Rhabditidae</taxon>
        <taxon>Peloderinae</taxon>
        <taxon>Caenorhabditis</taxon>
    </lineage>
</organism>
<keyword evidence="3 7" id="KW-0812">Transmembrane</keyword>
<dbReference type="GO" id="GO:0005739">
    <property type="term" value="C:mitochondrion"/>
    <property type="evidence" value="ECO:0007669"/>
    <property type="project" value="TreeGrafter"/>
</dbReference>
<evidence type="ECO:0000256" key="3">
    <source>
        <dbReference type="ARBA" id="ARBA00022692"/>
    </source>
</evidence>
<gene>
    <name evidence="8" type="ORF">CAMP_LOCUS4723</name>
</gene>
<evidence type="ECO:0000256" key="7">
    <source>
        <dbReference type="RuleBase" id="RU363053"/>
    </source>
</evidence>
<feature type="transmembrane region" description="Helical" evidence="7">
    <location>
        <begin position="83"/>
        <end position="104"/>
    </location>
</feature>
<keyword evidence="4 7" id="KW-1133">Transmembrane helix</keyword>
<evidence type="ECO:0000256" key="2">
    <source>
        <dbReference type="ARBA" id="ARBA00006824"/>
    </source>
</evidence>
<dbReference type="EMBL" id="CANHGI010000002">
    <property type="protein sequence ID" value="CAI5442086.1"/>
    <property type="molecule type" value="Genomic_DNA"/>
</dbReference>
<accession>A0A9P1IDG0</accession>
<name>A0A9P1IDG0_9PELO</name>
<proteinExistence type="inferred from homology"/>
<evidence type="ECO:0000313" key="8">
    <source>
        <dbReference type="EMBL" id="CAI5442086.1"/>
    </source>
</evidence>
<dbReference type="GO" id="GO:0016020">
    <property type="term" value="C:membrane"/>
    <property type="evidence" value="ECO:0007669"/>
    <property type="project" value="UniProtKB-SubCell"/>
</dbReference>
<protein>
    <recommendedName>
        <fullName evidence="6">Mitochondrial inner membrane protein Mpv17</fullName>
    </recommendedName>
</protein>
<dbReference type="PANTHER" id="PTHR11266">
    <property type="entry name" value="PEROXISOMAL MEMBRANE PROTEIN 2, PXMP2 MPV17"/>
    <property type="match status" value="1"/>
</dbReference>
<comment type="similarity">
    <text evidence="2 7">Belongs to the peroxisomal membrane protein PXMP2/4 family.</text>
</comment>
<evidence type="ECO:0000256" key="6">
    <source>
        <dbReference type="ARBA" id="ARBA00049743"/>
    </source>
</evidence>
<sequence length="175" mass="21034">MSFINRILHRYPLPTKMFLAGTIAAGGDIFTQLLEKQSEWNYKRTARFFTLATFFTVPVLNIWHKKVLERIFYKNNMHKTVFLRVFLDQLIFSPLIMAGILMNLRVLEGFSISQSYEKMKKQWFQLYLTSLTFLPAIQFINFYFIPPIYRILLLQFVAFFWNSYLSWKTQKKIEN</sequence>
<dbReference type="GO" id="GO:1901858">
    <property type="term" value="P:regulation of mitochondrial DNA metabolic process"/>
    <property type="evidence" value="ECO:0007669"/>
    <property type="project" value="TreeGrafter"/>
</dbReference>
<dbReference type="GO" id="GO:0015267">
    <property type="term" value="F:channel activity"/>
    <property type="evidence" value="ECO:0007669"/>
    <property type="project" value="TreeGrafter"/>
</dbReference>
<dbReference type="OrthoDB" id="430207at2759"/>
<evidence type="ECO:0000256" key="1">
    <source>
        <dbReference type="ARBA" id="ARBA00004141"/>
    </source>
</evidence>
<evidence type="ECO:0000256" key="4">
    <source>
        <dbReference type="ARBA" id="ARBA00022989"/>
    </source>
</evidence>
<reference evidence="8" key="1">
    <citation type="submission" date="2022-11" db="EMBL/GenBank/DDBJ databases">
        <authorList>
            <person name="Kikuchi T."/>
        </authorList>
    </citation>
    <scope>NUCLEOTIDE SEQUENCE</scope>
    <source>
        <strain evidence="8">PS1010</strain>
    </source>
</reference>
<dbReference type="InterPro" id="IPR007248">
    <property type="entry name" value="Mpv17_PMP22"/>
</dbReference>
<comment type="subcellular location">
    <subcellularLocation>
        <location evidence="1">Membrane</location>
        <topology evidence="1">Multi-pass membrane protein</topology>
    </subcellularLocation>
</comment>
<dbReference type="AlphaFoldDB" id="A0A9P1IDG0"/>
<evidence type="ECO:0000313" key="9">
    <source>
        <dbReference type="Proteomes" id="UP001152747"/>
    </source>
</evidence>
<keyword evidence="9" id="KW-1185">Reference proteome</keyword>
<comment type="caution">
    <text evidence="8">The sequence shown here is derived from an EMBL/GenBank/DDBJ whole genome shotgun (WGS) entry which is preliminary data.</text>
</comment>